<evidence type="ECO:0000313" key="1">
    <source>
        <dbReference type="EMBL" id="QHT01273.1"/>
    </source>
</evidence>
<dbReference type="EMBL" id="MN739367">
    <property type="protein sequence ID" value="QHT01273.1"/>
    <property type="molecule type" value="Genomic_DNA"/>
</dbReference>
<dbReference type="AlphaFoldDB" id="A0A6C0CAB4"/>
<accession>A0A6C0CAB4</accession>
<proteinExistence type="predicted"/>
<sequence>MDLILLCVNQKINNDVQDFVFNSWRVQDLAKDNTSLYKIAISSWEHHEKRYFGELMKIISGHFDCDKIMARIMISHVYMGTLLEIVNFLPNCTYYDELLMFHSVLIQRGFRGLR</sequence>
<name>A0A6C0CAB4_9ZZZZ</name>
<organism evidence="1">
    <name type="scientific">viral metagenome</name>
    <dbReference type="NCBI Taxonomy" id="1070528"/>
    <lineage>
        <taxon>unclassified sequences</taxon>
        <taxon>metagenomes</taxon>
        <taxon>organismal metagenomes</taxon>
    </lineage>
</organism>
<reference evidence="1" key="1">
    <citation type="journal article" date="2020" name="Nature">
        <title>Giant virus diversity and host interactions through global metagenomics.</title>
        <authorList>
            <person name="Schulz F."/>
            <person name="Roux S."/>
            <person name="Paez-Espino D."/>
            <person name="Jungbluth S."/>
            <person name="Walsh D.A."/>
            <person name="Denef V.J."/>
            <person name="McMahon K.D."/>
            <person name="Konstantinidis K.T."/>
            <person name="Eloe-Fadrosh E.A."/>
            <person name="Kyrpides N.C."/>
            <person name="Woyke T."/>
        </authorList>
    </citation>
    <scope>NUCLEOTIDE SEQUENCE</scope>
    <source>
        <strain evidence="1">GVMAG-M-3300020192-26</strain>
    </source>
</reference>
<protein>
    <submittedName>
        <fullName evidence="1">Uncharacterized protein</fullName>
    </submittedName>
</protein>